<name>G0TYB5_TRYVY</name>
<accession>G0TYB5</accession>
<dbReference type="InterPro" id="IPR000210">
    <property type="entry name" value="BTB/POZ_dom"/>
</dbReference>
<dbReference type="SUPFAM" id="SSF54695">
    <property type="entry name" value="POZ domain"/>
    <property type="match status" value="1"/>
</dbReference>
<evidence type="ECO:0000259" key="4">
    <source>
        <dbReference type="PROSITE" id="PS50097"/>
    </source>
</evidence>
<dbReference type="OMA" id="SHAACAY"/>
<dbReference type="InterPro" id="IPR011333">
    <property type="entry name" value="SKP1/BTB/POZ_sf"/>
</dbReference>
<dbReference type="VEuPathDB" id="TriTrypDB:TvY486_0702940"/>
<feature type="domain" description="BTB" evidence="4">
    <location>
        <begin position="816"/>
        <end position="913"/>
    </location>
</feature>
<dbReference type="Pfam" id="PF24681">
    <property type="entry name" value="Kelch_KLHDC2_KLHL20_DRC7"/>
    <property type="match status" value="1"/>
</dbReference>
<keyword evidence="2" id="KW-0677">Repeat</keyword>
<dbReference type="InterPro" id="IPR015915">
    <property type="entry name" value="Kelch-typ_b-propeller"/>
</dbReference>
<sequence length="1033" mass="112868">MPTTVDASEVQALIRELEDATSKFSVASGVGDDRQMITDQSKNQTSARWVKYKASGRAEFSTYLNTTNDSRRAFVPLYERLPPLLPVEGEPAAYPQSEITPGRRPFSFKKLAPASASDSSATTADAAATAPTKETSPESGQLFAVPQCGVELLEEQTHTMPMPQESSVPQQDKNSEENEYRAPKFLPFMCARCLCPSGINPRARWGHTLTAMKDHKLLLFGGMDLEEGDTSSLFEYDTHLVAWEPVCIASDVSPAPRTNHAACEAEGRWLYVSGGTTNRGTCLIGDIYRYDTWTQEWKCLWKHSDRSKSKRNEPMPCFGHSMVFYDNRLYVFGGRSLKRDKSESKSEPAVGMGTTDVYVFSLASCKWQKRIKASKGDDRPGNKRAIHTRHPTSRLHHAACALGNKMYINGGIGVDGSTLNDTWVLNMRTQQWNSLHDGSTADAFPREKHHLFACGSSLLVVGGCSSGGGAICGSAINQNFVAVLAFDEGESQPPCWIPLAIGNVAVVAPYKKSFGAAFSGGFVHVLGGVDSGGPVSNTMVRFLATDGYVWNDYHNGNDAGGSGSRHACTECSSSKMRSVREGGNTVTFDTYIFPRAWEGDATIDATASRPFGVHRALLQQRAPKLWKDLTGCRTGLVSTQSKNMTVLPFGLDCLTNCSEVGEERDEKVRGIDGSGSEVAITNMAEVTAYYTVGNSRVKGLCITLSSEQLKYLIEYIYCGDVSFHMLSDGVEDEDDSDDKAILMSDAYVQRAHAPEVLEFIGGLRHAAETYDLNPLLELCDAFLLHSGSRLMEAREHSFKQLYGDLLCLLESGSGATATVLFVDPHTKQQVAYSLHPFILMSSNTLFNDLLRPLMSGEKMMFQVGTVTARLTASGLRAASCSKRGIVIGPVPVPYMAVGPIIRYLYTGKLHIPREAVFSTMLGARRLGIPALQAYCESILAREEVNYDTAAHFYTLAGKYQAPLLQEIALLTAVLGYASVRHTTGMKELSAHEAREIAAVAQELGTDTRMAPPKPINVAKTRVEYKARWNASSS</sequence>
<feature type="compositionally biased region" description="Low complexity" evidence="3">
    <location>
        <begin position="112"/>
        <end position="132"/>
    </location>
</feature>
<feature type="region of interest" description="Disordered" evidence="3">
    <location>
        <begin position="159"/>
        <end position="178"/>
    </location>
</feature>
<reference evidence="5" key="1">
    <citation type="journal article" date="2012" name="Proc. Natl. Acad. Sci. U.S.A.">
        <title>Antigenic diversity is generated by distinct evolutionary mechanisms in African trypanosome species.</title>
        <authorList>
            <person name="Jackson A.P."/>
            <person name="Berry A."/>
            <person name="Aslett M."/>
            <person name="Allison H.C."/>
            <person name="Burton P."/>
            <person name="Vavrova-Anderson J."/>
            <person name="Brown R."/>
            <person name="Browne H."/>
            <person name="Corton N."/>
            <person name="Hauser H."/>
            <person name="Gamble J."/>
            <person name="Gilderthorp R."/>
            <person name="Marcello L."/>
            <person name="McQuillan J."/>
            <person name="Otto T.D."/>
            <person name="Quail M.A."/>
            <person name="Sanders M.J."/>
            <person name="van Tonder A."/>
            <person name="Ginger M.L."/>
            <person name="Field M.C."/>
            <person name="Barry J.D."/>
            <person name="Hertz-Fowler C."/>
            <person name="Berriman M."/>
        </authorList>
    </citation>
    <scope>NUCLEOTIDE SEQUENCE</scope>
    <source>
        <strain evidence="5">Y486</strain>
    </source>
</reference>
<dbReference type="Gene3D" id="3.30.710.10">
    <property type="entry name" value="Potassium Channel Kv1.1, Chain A"/>
    <property type="match status" value="1"/>
</dbReference>
<evidence type="ECO:0000256" key="3">
    <source>
        <dbReference type="SAM" id="MobiDB-lite"/>
    </source>
</evidence>
<organism evidence="5">
    <name type="scientific">Trypanosoma vivax (strain Y486)</name>
    <dbReference type="NCBI Taxonomy" id="1055687"/>
    <lineage>
        <taxon>Eukaryota</taxon>
        <taxon>Discoba</taxon>
        <taxon>Euglenozoa</taxon>
        <taxon>Kinetoplastea</taxon>
        <taxon>Metakinetoplastina</taxon>
        <taxon>Trypanosomatida</taxon>
        <taxon>Trypanosomatidae</taxon>
        <taxon>Trypanosoma</taxon>
        <taxon>Duttonella</taxon>
    </lineage>
</organism>
<feature type="region of interest" description="Disordered" evidence="3">
    <location>
        <begin position="111"/>
        <end position="141"/>
    </location>
</feature>
<proteinExistence type="predicted"/>
<evidence type="ECO:0000256" key="1">
    <source>
        <dbReference type="ARBA" id="ARBA00022441"/>
    </source>
</evidence>
<dbReference type="PROSITE" id="PS50097">
    <property type="entry name" value="BTB"/>
    <property type="match status" value="1"/>
</dbReference>
<dbReference type="SUPFAM" id="SSF50965">
    <property type="entry name" value="Galactose oxidase, central domain"/>
    <property type="match status" value="1"/>
</dbReference>
<dbReference type="SMART" id="SM00225">
    <property type="entry name" value="BTB"/>
    <property type="match status" value="2"/>
</dbReference>
<dbReference type="Gene3D" id="2.120.10.80">
    <property type="entry name" value="Kelch-type beta propeller"/>
    <property type="match status" value="2"/>
</dbReference>
<gene>
    <name evidence="5" type="ORF">TVY486_0702940</name>
</gene>
<dbReference type="InterPro" id="IPR011043">
    <property type="entry name" value="Gal_Oxase/kelch_b-propeller"/>
</dbReference>
<evidence type="ECO:0000313" key="5">
    <source>
        <dbReference type="EMBL" id="CCC48960.1"/>
    </source>
</evidence>
<keyword evidence="1" id="KW-0880">Kelch repeat</keyword>
<protein>
    <recommendedName>
        <fullName evidence="4">BTB domain-containing protein</fullName>
    </recommendedName>
</protein>
<dbReference type="AlphaFoldDB" id="G0TYB5"/>
<evidence type="ECO:0000256" key="2">
    <source>
        <dbReference type="ARBA" id="ARBA00022737"/>
    </source>
</evidence>
<dbReference type="PANTHER" id="PTHR46093:SF18">
    <property type="entry name" value="FIBRONECTIN TYPE-III DOMAIN-CONTAINING PROTEIN"/>
    <property type="match status" value="1"/>
</dbReference>
<dbReference type="PANTHER" id="PTHR46093">
    <property type="entry name" value="ACYL-COA-BINDING DOMAIN-CONTAINING PROTEIN 5"/>
    <property type="match status" value="1"/>
</dbReference>
<dbReference type="EMBL" id="HE573023">
    <property type="protein sequence ID" value="CCC48960.1"/>
    <property type="molecule type" value="Genomic_DNA"/>
</dbReference>